<dbReference type="EMBL" id="FNZI01000007">
    <property type="protein sequence ID" value="SEJ66506.1"/>
    <property type="molecule type" value="Genomic_DNA"/>
</dbReference>
<protein>
    <submittedName>
        <fullName evidence="1">Uncharacterized protein</fullName>
    </submittedName>
</protein>
<name>A0A1H7ANH6_9MICO</name>
<evidence type="ECO:0000313" key="2">
    <source>
        <dbReference type="Proteomes" id="UP000183315"/>
    </source>
</evidence>
<dbReference type="AlphaFoldDB" id="A0A1H7ANH6"/>
<dbReference type="Proteomes" id="UP000183315">
    <property type="component" value="Unassembled WGS sequence"/>
</dbReference>
<evidence type="ECO:0000313" key="1">
    <source>
        <dbReference type="EMBL" id="SEJ66506.1"/>
    </source>
</evidence>
<organism evidence="1 2">
    <name type="scientific">Demequina mangrovi</name>
    <dbReference type="NCBI Taxonomy" id="1043493"/>
    <lineage>
        <taxon>Bacteria</taxon>
        <taxon>Bacillati</taxon>
        <taxon>Actinomycetota</taxon>
        <taxon>Actinomycetes</taxon>
        <taxon>Micrococcales</taxon>
        <taxon>Demequinaceae</taxon>
        <taxon>Demequina</taxon>
    </lineage>
</organism>
<sequence length="191" mass="18292">MSRLGRAGGAAALSTLSALGMHMLAGGEAPSLLAVAAPLAAAFAIAAQLAGRPLGRWRLAVVVAASQVALHTTFSLGASEPTGLGGHAGHDAAALAGTLDGAAVHAHGAMPVAHAIAGAATYVGIRAADTVLGALAGIVALALDALVAALRLRPAAAPSPAPRIVPAAQGPRLVRAVALAVPSGRAPPVTA</sequence>
<proteinExistence type="predicted"/>
<reference evidence="2" key="1">
    <citation type="submission" date="2016-10" db="EMBL/GenBank/DDBJ databases">
        <authorList>
            <person name="Varghese N."/>
        </authorList>
    </citation>
    <scope>NUCLEOTIDE SEQUENCE [LARGE SCALE GENOMIC DNA]</scope>
    <source>
        <strain evidence="2">DSM 24868</strain>
    </source>
</reference>
<gene>
    <name evidence="1" type="ORF">SAMN05421637_2603</name>
</gene>
<accession>A0A1H7ANH6</accession>
<dbReference type="STRING" id="1043493.SAMN05421637_2603"/>
<keyword evidence="2" id="KW-1185">Reference proteome</keyword>